<protein>
    <submittedName>
        <fullName evidence="1">Uncharacterized protein</fullName>
    </submittedName>
</protein>
<reference evidence="1" key="1">
    <citation type="submission" date="2018-02" db="EMBL/GenBank/DDBJ databases">
        <title>Rhizophora mucronata_Transcriptome.</title>
        <authorList>
            <person name="Meera S.P."/>
            <person name="Sreeshan A."/>
            <person name="Augustine A."/>
        </authorList>
    </citation>
    <scope>NUCLEOTIDE SEQUENCE</scope>
    <source>
        <tissue evidence="1">Leaf</tissue>
    </source>
</reference>
<accession>A0A2P2N6M9</accession>
<dbReference type="AlphaFoldDB" id="A0A2P2N6M9"/>
<dbReference type="EMBL" id="GGEC01057611">
    <property type="protein sequence ID" value="MBX38095.1"/>
    <property type="molecule type" value="Transcribed_RNA"/>
</dbReference>
<name>A0A2P2N6M9_RHIMU</name>
<sequence>MRNLHSFNLFTRFKILQSVRGIGCHSCLNRAFACELFFLIYSFSGPISVLTQS</sequence>
<proteinExistence type="predicted"/>
<evidence type="ECO:0000313" key="1">
    <source>
        <dbReference type="EMBL" id="MBX38095.1"/>
    </source>
</evidence>
<organism evidence="1">
    <name type="scientific">Rhizophora mucronata</name>
    <name type="common">Asiatic mangrove</name>
    <dbReference type="NCBI Taxonomy" id="61149"/>
    <lineage>
        <taxon>Eukaryota</taxon>
        <taxon>Viridiplantae</taxon>
        <taxon>Streptophyta</taxon>
        <taxon>Embryophyta</taxon>
        <taxon>Tracheophyta</taxon>
        <taxon>Spermatophyta</taxon>
        <taxon>Magnoliopsida</taxon>
        <taxon>eudicotyledons</taxon>
        <taxon>Gunneridae</taxon>
        <taxon>Pentapetalae</taxon>
        <taxon>rosids</taxon>
        <taxon>fabids</taxon>
        <taxon>Malpighiales</taxon>
        <taxon>Rhizophoraceae</taxon>
        <taxon>Rhizophora</taxon>
    </lineage>
</organism>